<organism evidence="2 3">
    <name type="scientific">Ampelomyces quisqualis</name>
    <name type="common">Powdery mildew agent</name>
    <dbReference type="NCBI Taxonomy" id="50730"/>
    <lineage>
        <taxon>Eukaryota</taxon>
        <taxon>Fungi</taxon>
        <taxon>Dikarya</taxon>
        <taxon>Ascomycota</taxon>
        <taxon>Pezizomycotina</taxon>
        <taxon>Dothideomycetes</taxon>
        <taxon>Pleosporomycetidae</taxon>
        <taxon>Pleosporales</taxon>
        <taxon>Pleosporineae</taxon>
        <taxon>Phaeosphaeriaceae</taxon>
        <taxon>Ampelomyces</taxon>
    </lineage>
</organism>
<keyword evidence="3" id="KW-1185">Reference proteome</keyword>
<dbReference type="OrthoDB" id="3701390at2759"/>
<accession>A0A6A5QM82</accession>
<dbReference type="AlphaFoldDB" id="A0A6A5QM82"/>
<feature type="chain" id="PRO_5025391371" evidence="1">
    <location>
        <begin position="21"/>
        <end position="210"/>
    </location>
</feature>
<gene>
    <name evidence="2" type="ORF">BDU57DRAFT_515510</name>
</gene>
<evidence type="ECO:0000313" key="3">
    <source>
        <dbReference type="Proteomes" id="UP000800096"/>
    </source>
</evidence>
<dbReference type="EMBL" id="ML979135">
    <property type="protein sequence ID" value="KAF1915786.1"/>
    <property type="molecule type" value="Genomic_DNA"/>
</dbReference>
<protein>
    <submittedName>
        <fullName evidence="2">Uncharacterized protein</fullName>
    </submittedName>
</protein>
<evidence type="ECO:0000313" key="2">
    <source>
        <dbReference type="EMBL" id="KAF1915786.1"/>
    </source>
</evidence>
<proteinExistence type="predicted"/>
<evidence type="ECO:0000256" key="1">
    <source>
        <dbReference type="SAM" id="SignalP"/>
    </source>
</evidence>
<reference evidence="2" key="1">
    <citation type="journal article" date="2020" name="Stud. Mycol.">
        <title>101 Dothideomycetes genomes: a test case for predicting lifestyles and emergence of pathogens.</title>
        <authorList>
            <person name="Haridas S."/>
            <person name="Albert R."/>
            <person name="Binder M."/>
            <person name="Bloem J."/>
            <person name="Labutti K."/>
            <person name="Salamov A."/>
            <person name="Andreopoulos B."/>
            <person name="Baker S."/>
            <person name="Barry K."/>
            <person name="Bills G."/>
            <person name="Bluhm B."/>
            <person name="Cannon C."/>
            <person name="Castanera R."/>
            <person name="Culley D."/>
            <person name="Daum C."/>
            <person name="Ezra D."/>
            <person name="Gonzalez J."/>
            <person name="Henrissat B."/>
            <person name="Kuo A."/>
            <person name="Liang C."/>
            <person name="Lipzen A."/>
            <person name="Lutzoni F."/>
            <person name="Magnuson J."/>
            <person name="Mondo S."/>
            <person name="Nolan M."/>
            <person name="Ohm R."/>
            <person name="Pangilinan J."/>
            <person name="Park H.-J."/>
            <person name="Ramirez L."/>
            <person name="Alfaro M."/>
            <person name="Sun H."/>
            <person name="Tritt A."/>
            <person name="Yoshinaga Y."/>
            <person name="Zwiers L.-H."/>
            <person name="Turgeon B."/>
            <person name="Goodwin S."/>
            <person name="Spatafora J."/>
            <person name="Crous P."/>
            <person name="Grigoriev I."/>
        </authorList>
    </citation>
    <scope>NUCLEOTIDE SEQUENCE</scope>
    <source>
        <strain evidence="2">HMLAC05119</strain>
    </source>
</reference>
<dbReference type="Proteomes" id="UP000800096">
    <property type="component" value="Unassembled WGS sequence"/>
</dbReference>
<sequence length="210" mass="23885">MKTITLTSLLATFLSSGTLAQEGTTIFWPNLHFGLLECDNGLEQYGWPDVNHEGRATWNLVGMFPRGFPRAGYTDLNSTYIYQLPQGGYPYQKYEGWNSSAFFWADPDQLKDYPRGWLNIHIPLSAKGMKTEIQAGTIDFEGTKFNCRRENTNLFLGGGTECRASNREFCAGYNYCQLRYVCRREKWPADKGCVGSQANFCYPSWDRPGS</sequence>
<keyword evidence="1" id="KW-0732">Signal</keyword>
<feature type="signal peptide" evidence="1">
    <location>
        <begin position="1"/>
        <end position="20"/>
    </location>
</feature>
<name>A0A6A5QM82_AMPQU</name>